<gene>
    <name evidence="2" type="ORF">PNK_1150</name>
</gene>
<name>A0A0U5JEF9_9BACT</name>
<dbReference type="RefSeq" id="WP_032125569.1">
    <property type="nucleotide sequence ID" value="NZ_LN879502.1"/>
</dbReference>
<evidence type="ECO:0000313" key="2">
    <source>
        <dbReference type="EMBL" id="CUI16767.1"/>
    </source>
</evidence>
<dbReference type="STRING" id="389348.PNK_1150"/>
<proteinExistence type="predicted"/>
<dbReference type="Proteomes" id="UP000069902">
    <property type="component" value="Chromosome cPNK"/>
</dbReference>
<dbReference type="PATRIC" id="fig|389348.3.peg.1268"/>
<keyword evidence="1" id="KW-0812">Transmembrane</keyword>
<reference evidence="3" key="1">
    <citation type="submission" date="2015-09" db="EMBL/GenBank/DDBJ databases">
        <authorList>
            <person name="Bertelli C."/>
        </authorList>
    </citation>
    <scope>NUCLEOTIDE SEQUENCE [LARGE SCALE GENOMIC DNA]</scope>
    <source>
        <strain evidence="3">KNic</strain>
    </source>
</reference>
<dbReference type="InParanoid" id="A0A0U5JEF9"/>
<evidence type="ECO:0000256" key="1">
    <source>
        <dbReference type="SAM" id="Phobius"/>
    </source>
</evidence>
<keyword evidence="3" id="KW-1185">Reference proteome</keyword>
<dbReference type="EMBL" id="LN879502">
    <property type="protein sequence ID" value="CUI16767.1"/>
    <property type="molecule type" value="Genomic_DNA"/>
</dbReference>
<accession>A0A0U5JEF9</accession>
<sequence length="505" mass="59883">MIEEFWSELYEGEIHTRDQWQFELKSEFMINPTLDKNVYKQEFFLFIPSPLQINSDTLSKSQFYAAQTNLIRYKTPRMPLRELIDPSYSPSPLNRLQQLFSEPSLNLTAVLDELQLFGNIFKTSLRDRIARISESVEKMQGYGTDLYTPVIKELCEQINEVCQFFRQMQTKLTLDFSPQAIRYFRYTDEYISHAIDEYFLILLEQFRHLEEKRYEEVEKLLCHLIVQEKLYRKTHGLEPQTKKGRIASNESILYRQGLLNRFMLEALMLKSYRASLEEKHGNILGSVAAGVAMFVYMILFVWKVSVFVINSLPFILFAVIFYILKDRLKEGLKKIYYKQAYRWFPDYSTEIWSAKGDEIGRLNENFAFISQDQLPPSFLTIRNNHFHEELQALNRHETIIQYKREVTLYHQPGRMKSRRRELTTIFRLNIQSFLQKASNALQPSLTLDPYTLEISERLLPKIYHLNIIIRNTYLQPDLSIKSEVKTFRVVVDKTGIKRVELIKSP</sequence>
<feature type="transmembrane region" description="Helical" evidence="1">
    <location>
        <begin position="283"/>
        <end position="301"/>
    </location>
</feature>
<evidence type="ECO:0000313" key="3">
    <source>
        <dbReference type="Proteomes" id="UP000069902"/>
    </source>
</evidence>
<dbReference type="KEGG" id="pnl:PNK_1150"/>
<keyword evidence="1" id="KW-0472">Membrane</keyword>
<protein>
    <submittedName>
        <fullName evidence="2">Uncharacterized protein</fullName>
    </submittedName>
</protein>
<dbReference type="AlphaFoldDB" id="A0A0U5JEF9"/>
<organism evidence="2 3">
    <name type="scientific">Candidatus Protochlamydia naegleriophila</name>
    <dbReference type="NCBI Taxonomy" id="389348"/>
    <lineage>
        <taxon>Bacteria</taxon>
        <taxon>Pseudomonadati</taxon>
        <taxon>Chlamydiota</taxon>
        <taxon>Chlamydiia</taxon>
        <taxon>Parachlamydiales</taxon>
        <taxon>Parachlamydiaceae</taxon>
        <taxon>Candidatus Protochlamydia</taxon>
    </lineage>
</organism>
<feature type="transmembrane region" description="Helical" evidence="1">
    <location>
        <begin position="307"/>
        <end position="324"/>
    </location>
</feature>
<keyword evidence="1" id="KW-1133">Transmembrane helix</keyword>